<dbReference type="Proteomes" id="UP000188145">
    <property type="component" value="Chromosome"/>
</dbReference>
<sequence>MSPIRVALLNDYDVVVHGLKGMLRRYGERVEVAALAWGATVDVKVDITLFDTFGESQRGNDDVARLLADPDVGHLVVFTWNLVPQLAAEAVALGCSGYLDKSMTALELVEALEAIAQGEIVVSEAGREVTSESSSAELSWPGSEYGLSPREAEVMALITQGLTNQDIASRSFLSINSIKSYIRSAYRKIGVARRSQAVRWGLEHGMLPNSGREYEDRRR</sequence>
<dbReference type="InterPro" id="IPR016032">
    <property type="entry name" value="Sig_transdc_resp-reg_C-effctor"/>
</dbReference>
<organism evidence="3 4">
    <name type="scientific">Tessaracoccus aquimaris</name>
    <dbReference type="NCBI Taxonomy" id="1332264"/>
    <lineage>
        <taxon>Bacteria</taxon>
        <taxon>Bacillati</taxon>
        <taxon>Actinomycetota</taxon>
        <taxon>Actinomycetes</taxon>
        <taxon>Propionibacteriales</taxon>
        <taxon>Propionibacteriaceae</taxon>
        <taxon>Tessaracoccus</taxon>
    </lineage>
</organism>
<dbReference type="InterPro" id="IPR011006">
    <property type="entry name" value="CheY-like_superfamily"/>
</dbReference>
<dbReference type="SUPFAM" id="SSF52172">
    <property type="entry name" value="CheY-like"/>
    <property type="match status" value="1"/>
</dbReference>
<accession>A0A1Q2CMQ4</accession>
<dbReference type="PANTHER" id="PTHR43214">
    <property type="entry name" value="TWO-COMPONENT RESPONSE REGULATOR"/>
    <property type="match status" value="1"/>
</dbReference>
<evidence type="ECO:0000256" key="1">
    <source>
        <dbReference type="ARBA" id="ARBA00023125"/>
    </source>
</evidence>
<name>A0A1Q2CMQ4_9ACTN</name>
<dbReference type="KEGG" id="tes:BW730_07310"/>
<dbReference type="InterPro" id="IPR036388">
    <property type="entry name" value="WH-like_DNA-bd_sf"/>
</dbReference>
<keyword evidence="4" id="KW-1185">Reference proteome</keyword>
<feature type="domain" description="HTH luxR-type" evidence="2">
    <location>
        <begin position="147"/>
        <end position="205"/>
    </location>
</feature>
<dbReference type="GO" id="GO:0003677">
    <property type="term" value="F:DNA binding"/>
    <property type="evidence" value="ECO:0007669"/>
    <property type="project" value="UniProtKB-KW"/>
</dbReference>
<proteinExistence type="predicted"/>
<gene>
    <name evidence="3" type="ORF">BW730_07310</name>
</gene>
<dbReference type="PRINTS" id="PR00038">
    <property type="entry name" value="HTHLUXR"/>
</dbReference>
<dbReference type="GO" id="GO:0006355">
    <property type="term" value="P:regulation of DNA-templated transcription"/>
    <property type="evidence" value="ECO:0007669"/>
    <property type="project" value="InterPro"/>
</dbReference>
<dbReference type="Gene3D" id="1.10.10.10">
    <property type="entry name" value="Winged helix-like DNA-binding domain superfamily/Winged helix DNA-binding domain"/>
    <property type="match status" value="1"/>
</dbReference>
<evidence type="ECO:0000313" key="3">
    <source>
        <dbReference type="EMBL" id="AQP47335.1"/>
    </source>
</evidence>
<dbReference type="Pfam" id="PF00196">
    <property type="entry name" value="GerE"/>
    <property type="match status" value="1"/>
</dbReference>
<dbReference type="EMBL" id="CP019606">
    <property type="protein sequence ID" value="AQP47335.1"/>
    <property type="molecule type" value="Genomic_DNA"/>
</dbReference>
<protein>
    <recommendedName>
        <fullName evidence="2">HTH luxR-type domain-containing protein</fullName>
    </recommendedName>
</protein>
<reference evidence="4" key="1">
    <citation type="submission" date="2017-02" db="EMBL/GenBank/DDBJ databases">
        <title>Tessaracoccus aquaemaris sp. nov., isolated from the intestine of a Korean rockfish, Sebastes schlegelii, in a marine aquaculture pond.</title>
        <authorList>
            <person name="Tak E.J."/>
            <person name="Bae J.-W."/>
        </authorList>
    </citation>
    <scope>NUCLEOTIDE SEQUENCE [LARGE SCALE GENOMIC DNA]</scope>
    <source>
        <strain evidence="4">NSG39</strain>
    </source>
</reference>
<dbReference type="PROSITE" id="PS50043">
    <property type="entry name" value="HTH_LUXR_2"/>
    <property type="match status" value="1"/>
</dbReference>
<dbReference type="RefSeq" id="WP_226997131.1">
    <property type="nucleotide sequence ID" value="NZ_CP019606.1"/>
</dbReference>
<dbReference type="Gene3D" id="3.40.50.2300">
    <property type="match status" value="1"/>
</dbReference>
<dbReference type="InterPro" id="IPR039420">
    <property type="entry name" value="WalR-like"/>
</dbReference>
<dbReference type="PANTHER" id="PTHR43214:SF43">
    <property type="entry name" value="TWO-COMPONENT RESPONSE REGULATOR"/>
    <property type="match status" value="1"/>
</dbReference>
<dbReference type="CDD" id="cd06170">
    <property type="entry name" value="LuxR_C_like"/>
    <property type="match status" value="1"/>
</dbReference>
<dbReference type="InterPro" id="IPR000792">
    <property type="entry name" value="Tscrpt_reg_LuxR_C"/>
</dbReference>
<dbReference type="SUPFAM" id="SSF46894">
    <property type="entry name" value="C-terminal effector domain of the bipartite response regulators"/>
    <property type="match status" value="1"/>
</dbReference>
<dbReference type="SMART" id="SM00421">
    <property type="entry name" value="HTH_LUXR"/>
    <property type="match status" value="1"/>
</dbReference>
<dbReference type="AlphaFoldDB" id="A0A1Q2CMQ4"/>
<keyword evidence="1" id="KW-0238">DNA-binding</keyword>
<evidence type="ECO:0000259" key="2">
    <source>
        <dbReference type="PROSITE" id="PS50043"/>
    </source>
</evidence>
<dbReference type="STRING" id="1332264.BW730_07310"/>
<evidence type="ECO:0000313" key="4">
    <source>
        <dbReference type="Proteomes" id="UP000188145"/>
    </source>
</evidence>